<reference evidence="1 2" key="1">
    <citation type="journal article" date="2018" name="Biotechnol. Biofuels">
        <title>Integrative visual omics of the white-rot fungus Polyporus brumalis exposes the biotechnological potential of its oxidative enzymes for delignifying raw plant biomass.</title>
        <authorList>
            <person name="Miyauchi S."/>
            <person name="Rancon A."/>
            <person name="Drula E."/>
            <person name="Hage H."/>
            <person name="Chaduli D."/>
            <person name="Favel A."/>
            <person name="Grisel S."/>
            <person name="Henrissat B."/>
            <person name="Herpoel-Gimbert I."/>
            <person name="Ruiz-Duenas F.J."/>
            <person name="Chevret D."/>
            <person name="Hainaut M."/>
            <person name="Lin J."/>
            <person name="Wang M."/>
            <person name="Pangilinan J."/>
            <person name="Lipzen A."/>
            <person name="Lesage-Meessen L."/>
            <person name="Navarro D."/>
            <person name="Riley R."/>
            <person name="Grigoriev I.V."/>
            <person name="Zhou S."/>
            <person name="Raouche S."/>
            <person name="Rosso M.N."/>
        </authorList>
    </citation>
    <scope>NUCLEOTIDE SEQUENCE [LARGE SCALE GENOMIC DNA]</scope>
    <source>
        <strain evidence="1 2">BRFM 1820</strain>
    </source>
</reference>
<gene>
    <name evidence="1" type="ORF">OH76DRAFT_534410</name>
</gene>
<dbReference type="Proteomes" id="UP000256964">
    <property type="component" value="Unassembled WGS sequence"/>
</dbReference>
<evidence type="ECO:0000313" key="2">
    <source>
        <dbReference type="Proteomes" id="UP000256964"/>
    </source>
</evidence>
<accession>A0A371DAD6</accession>
<proteinExistence type="predicted"/>
<organism evidence="1 2">
    <name type="scientific">Lentinus brumalis</name>
    <dbReference type="NCBI Taxonomy" id="2498619"/>
    <lineage>
        <taxon>Eukaryota</taxon>
        <taxon>Fungi</taxon>
        <taxon>Dikarya</taxon>
        <taxon>Basidiomycota</taxon>
        <taxon>Agaricomycotina</taxon>
        <taxon>Agaricomycetes</taxon>
        <taxon>Polyporales</taxon>
        <taxon>Polyporaceae</taxon>
        <taxon>Lentinus</taxon>
    </lineage>
</organism>
<keyword evidence="2" id="KW-1185">Reference proteome</keyword>
<dbReference type="AlphaFoldDB" id="A0A371DAD6"/>
<dbReference type="EMBL" id="KZ857405">
    <property type="protein sequence ID" value="RDX49490.1"/>
    <property type="molecule type" value="Genomic_DNA"/>
</dbReference>
<sequence>MHWKPAYLAAQTCGGRHSGARCGNRDSPQNHLRQASQVRLRLTRDSSLWRCSNRISADRACHTLAVLFAWSALHAAIRRADSHFCTQRSCQEPRWRRWDDGTQPTTRSTGCWHRRSSDPTLTPCSRPCVSSVLASG</sequence>
<name>A0A371DAD6_9APHY</name>
<evidence type="ECO:0000313" key="1">
    <source>
        <dbReference type="EMBL" id="RDX49490.1"/>
    </source>
</evidence>
<protein>
    <submittedName>
        <fullName evidence="1">Uncharacterized protein</fullName>
    </submittedName>
</protein>